<dbReference type="RefSeq" id="WP_011341854.1">
    <property type="nucleotide sequence ID" value="NC_007498.2"/>
</dbReference>
<dbReference type="EMBL" id="CP000142">
    <property type="protein sequence ID" value="ABA89341.1"/>
    <property type="molecule type" value="Genomic_DNA"/>
</dbReference>
<dbReference type="SUPFAM" id="SSF53146">
    <property type="entry name" value="Nitrogenase accessory factor-like"/>
    <property type="match status" value="1"/>
</dbReference>
<name>Q3A2R6_SYNC1</name>
<dbReference type="HOGENOM" id="CLU_104194_3_0_7"/>
<accession>Q3A2R6</accession>
<evidence type="ECO:0000313" key="5">
    <source>
        <dbReference type="Proteomes" id="UP000002534"/>
    </source>
</evidence>
<evidence type="ECO:0000259" key="3">
    <source>
        <dbReference type="Pfam" id="PF02579"/>
    </source>
</evidence>
<evidence type="ECO:0000256" key="2">
    <source>
        <dbReference type="ARBA" id="ARBA00023231"/>
    </source>
</evidence>
<dbReference type="eggNOG" id="COG1433">
    <property type="taxonomic scope" value="Bacteria"/>
</dbReference>
<organism evidence="4 5">
    <name type="scientific">Syntrophotalea carbinolica (strain DSM 2380 / NBRC 103641 / GraBd1)</name>
    <name type="common">Pelobacter carbinolicus</name>
    <dbReference type="NCBI Taxonomy" id="338963"/>
    <lineage>
        <taxon>Bacteria</taxon>
        <taxon>Pseudomonadati</taxon>
        <taxon>Thermodesulfobacteriota</taxon>
        <taxon>Desulfuromonadia</taxon>
        <taxon>Desulfuromonadales</taxon>
        <taxon>Syntrophotaleaceae</taxon>
        <taxon>Syntrophotalea</taxon>
    </lineage>
</organism>
<dbReference type="Pfam" id="PF02579">
    <property type="entry name" value="Nitro_FeMo-Co"/>
    <property type="match status" value="1"/>
</dbReference>
<keyword evidence="2" id="KW-0535">Nitrogen fixation</keyword>
<dbReference type="InterPro" id="IPR034169">
    <property type="entry name" value="NifX-like"/>
</dbReference>
<evidence type="ECO:0000256" key="1">
    <source>
        <dbReference type="ARBA" id="ARBA00010285"/>
    </source>
</evidence>
<feature type="domain" description="Dinitrogenase iron-molybdenum cofactor biosynthesis" evidence="3">
    <location>
        <begin position="9"/>
        <end position="103"/>
    </location>
</feature>
<keyword evidence="5" id="KW-1185">Reference proteome</keyword>
<dbReference type="GO" id="GO:0051540">
    <property type="term" value="F:metal cluster binding"/>
    <property type="evidence" value="ECO:0007669"/>
    <property type="project" value="InterPro"/>
</dbReference>
<protein>
    <submittedName>
        <fullName evidence="4">Nitrogenase molybdenum-iron cofactor biosynthesis protein NifX</fullName>
    </submittedName>
</protein>
<dbReference type="Proteomes" id="UP000002534">
    <property type="component" value="Chromosome"/>
</dbReference>
<dbReference type="InterPro" id="IPR003731">
    <property type="entry name" value="Di-Nase_FeMo-co_biosynth"/>
</dbReference>
<dbReference type="PANTHER" id="PTHR33937:SF1">
    <property type="entry name" value="IRON-MOLIBDENUM COFACTOR PROCESSING PROTEIN"/>
    <property type="match status" value="1"/>
</dbReference>
<dbReference type="GO" id="GO:0009399">
    <property type="term" value="P:nitrogen fixation"/>
    <property type="evidence" value="ECO:0007669"/>
    <property type="project" value="InterPro"/>
</dbReference>
<proteinExistence type="inferred from homology"/>
<evidence type="ECO:0000313" key="4">
    <source>
        <dbReference type="EMBL" id="ABA89341.1"/>
    </source>
</evidence>
<dbReference type="Gene3D" id="3.30.420.130">
    <property type="entry name" value="Dinitrogenase iron-molybdenum cofactor biosynthesis domain"/>
    <property type="match status" value="1"/>
</dbReference>
<dbReference type="OrthoDB" id="9797941at2"/>
<dbReference type="STRING" id="338963.Pcar_2101"/>
<dbReference type="InterPro" id="IPR013480">
    <property type="entry name" value="NifX"/>
</dbReference>
<sequence length="119" mass="13205">MKIAFATSDNETIDQHFAQANQFAVWEIASDQASFSGLEEIEATDDNVDDKINARLKVLGDCTIIYVTQIGGPAAARLVANKIHPVKSKGEEKIEDVVDKLQQVLKNNPPPWLRRAMNK</sequence>
<reference evidence="4 5" key="2">
    <citation type="journal article" date="2012" name="BMC Genomics">
        <title>The genome of Pelobacter carbinolicus reveals surprising metabolic capabilities and physiological features.</title>
        <authorList>
            <person name="Aklujkar M."/>
            <person name="Haveman S.A."/>
            <person name="Didonato R.Jr."/>
            <person name="Chertkov O."/>
            <person name="Han C.S."/>
            <person name="Land M.L."/>
            <person name="Brown P."/>
            <person name="Lovley D.R."/>
        </authorList>
    </citation>
    <scope>NUCLEOTIDE SEQUENCE [LARGE SCALE GENOMIC DNA]</scope>
    <source>
        <strain evidence="5">DSM 2380 / NBRC 103641 / GraBd1</strain>
    </source>
</reference>
<dbReference type="AlphaFoldDB" id="Q3A2R6"/>
<dbReference type="NCBIfam" id="TIGR02663">
    <property type="entry name" value="nifX"/>
    <property type="match status" value="1"/>
</dbReference>
<dbReference type="InterPro" id="IPR036105">
    <property type="entry name" value="DiNase_FeMo-co_biosyn_sf"/>
</dbReference>
<comment type="similarity">
    <text evidence="1">Belongs to the NifX/NifY family.</text>
</comment>
<gene>
    <name evidence="4" type="primary">nifX</name>
    <name evidence="4" type="ordered locus">Pcar_2101</name>
</gene>
<reference evidence="5" key="1">
    <citation type="submission" date="2005-10" db="EMBL/GenBank/DDBJ databases">
        <title>Complete sequence of Pelobacter carbinolicus DSM 2380.</title>
        <authorList>
            <person name="Copeland A."/>
            <person name="Lucas S."/>
            <person name="Lapidus A."/>
            <person name="Barry K."/>
            <person name="Detter J.C."/>
            <person name="Glavina T."/>
            <person name="Hammon N."/>
            <person name="Israni S."/>
            <person name="Pitluck S."/>
            <person name="Chertkov O."/>
            <person name="Schmutz J."/>
            <person name="Larimer F."/>
            <person name="Land M."/>
            <person name="Kyrpides N."/>
            <person name="Ivanova N."/>
            <person name="Richardson P."/>
        </authorList>
    </citation>
    <scope>NUCLEOTIDE SEQUENCE [LARGE SCALE GENOMIC DNA]</scope>
    <source>
        <strain evidence="5">DSM 2380 / NBRC 103641 / GraBd1</strain>
    </source>
</reference>
<dbReference type="PANTHER" id="PTHR33937">
    <property type="entry name" value="IRON-MOLYBDENUM PROTEIN-RELATED-RELATED"/>
    <property type="match status" value="1"/>
</dbReference>
<dbReference type="InterPro" id="IPR051840">
    <property type="entry name" value="NifX/NifY_domain"/>
</dbReference>
<dbReference type="CDD" id="cd00853">
    <property type="entry name" value="NifX"/>
    <property type="match status" value="1"/>
</dbReference>
<dbReference type="KEGG" id="pca:Pcar_2101"/>